<dbReference type="SUPFAM" id="SSF55681">
    <property type="entry name" value="Class II aaRS and biotin synthetases"/>
    <property type="match status" value="1"/>
</dbReference>
<dbReference type="AlphaFoldDB" id="A0A7W8DKW6"/>
<dbReference type="GO" id="GO:0004077">
    <property type="term" value="F:biotin--[biotin carboxyl-carrier protein] ligase activity"/>
    <property type="evidence" value="ECO:0007669"/>
    <property type="project" value="UniProtKB-EC"/>
</dbReference>
<evidence type="ECO:0000259" key="2">
    <source>
        <dbReference type="PROSITE" id="PS51733"/>
    </source>
</evidence>
<evidence type="ECO:0000313" key="3">
    <source>
        <dbReference type="EMBL" id="MBB5033276.1"/>
    </source>
</evidence>
<reference evidence="3 4" key="1">
    <citation type="submission" date="2020-08" db="EMBL/GenBank/DDBJ databases">
        <title>Genomic Encyclopedia of Type Strains, Phase IV (KMG-IV): sequencing the most valuable type-strain genomes for metagenomic binning, comparative biology and taxonomic classification.</title>
        <authorList>
            <person name="Goeker M."/>
        </authorList>
    </citation>
    <scope>NUCLEOTIDE SEQUENCE [LARGE SCALE GENOMIC DNA]</scope>
    <source>
        <strain evidence="3 4">DSM 12252</strain>
    </source>
</reference>
<accession>A0A7W8DKW6</accession>
<dbReference type="Gene3D" id="3.30.930.10">
    <property type="entry name" value="Bira Bifunctional Protein, Domain 2"/>
    <property type="match status" value="1"/>
</dbReference>
<evidence type="ECO:0000313" key="4">
    <source>
        <dbReference type="Proteomes" id="UP000590740"/>
    </source>
</evidence>
<keyword evidence="4" id="KW-1185">Reference proteome</keyword>
<dbReference type="RefSeq" id="WP_184340186.1">
    <property type="nucleotide sequence ID" value="NZ_JACHIG010000005.1"/>
</dbReference>
<keyword evidence="1 3" id="KW-0436">Ligase</keyword>
<dbReference type="NCBIfam" id="TIGR00121">
    <property type="entry name" value="birA_ligase"/>
    <property type="match status" value="1"/>
</dbReference>
<proteinExistence type="predicted"/>
<dbReference type="EC" id="6.3.4.15" evidence="3"/>
<organism evidence="3 4">
    <name type="scientific">Prosthecobacter vanneervenii</name>
    <dbReference type="NCBI Taxonomy" id="48466"/>
    <lineage>
        <taxon>Bacteria</taxon>
        <taxon>Pseudomonadati</taxon>
        <taxon>Verrucomicrobiota</taxon>
        <taxon>Verrucomicrobiia</taxon>
        <taxon>Verrucomicrobiales</taxon>
        <taxon>Verrucomicrobiaceae</taxon>
        <taxon>Prosthecobacter</taxon>
    </lineage>
</organism>
<dbReference type="EMBL" id="JACHIG010000005">
    <property type="protein sequence ID" value="MBB5033276.1"/>
    <property type="molecule type" value="Genomic_DNA"/>
</dbReference>
<dbReference type="CDD" id="cd16442">
    <property type="entry name" value="BPL"/>
    <property type="match status" value="1"/>
</dbReference>
<protein>
    <submittedName>
        <fullName evidence="3">BirA family biotin operon repressor/biotin-[acetyl-CoA-carboxylase] ligase</fullName>
        <ecNumber evidence="3">6.3.4.15</ecNumber>
    </submittedName>
</protein>
<feature type="domain" description="BPL/LPL catalytic" evidence="2">
    <location>
        <begin position="3"/>
        <end position="192"/>
    </location>
</feature>
<gene>
    <name evidence="3" type="ORF">HNQ65_002859</name>
</gene>
<comment type="caution">
    <text evidence="3">The sequence shown here is derived from an EMBL/GenBank/DDBJ whole genome shotgun (WGS) entry which is preliminary data.</text>
</comment>
<evidence type="ECO:0000256" key="1">
    <source>
        <dbReference type="ARBA" id="ARBA00022598"/>
    </source>
</evidence>
<name>A0A7W8DKW6_9BACT</name>
<dbReference type="InterPro" id="IPR004408">
    <property type="entry name" value="Biotin_CoA_COase_ligase"/>
</dbReference>
<dbReference type="PANTHER" id="PTHR12835:SF5">
    <property type="entry name" value="BIOTIN--PROTEIN LIGASE"/>
    <property type="match status" value="1"/>
</dbReference>
<dbReference type="InterPro" id="IPR004143">
    <property type="entry name" value="BPL_LPL_catalytic"/>
</dbReference>
<dbReference type="PANTHER" id="PTHR12835">
    <property type="entry name" value="BIOTIN PROTEIN LIGASE"/>
    <property type="match status" value="1"/>
</dbReference>
<dbReference type="Proteomes" id="UP000590740">
    <property type="component" value="Unassembled WGS sequence"/>
</dbReference>
<dbReference type="GO" id="GO:0005737">
    <property type="term" value="C:cytoplasm"/>
    <property type="evidence" value="ECO:0007669"/>
    <property type="project" value="TreeGrafter"/>
</dbReference>
<sequence length="258" mass="28434">MIPLDASTLNASGLPWHVRVLDEVGSTSDWLKQNASELPTGTVVFTESQTAGRGRRENRWIAPRGKDLMFSLLLKPEAPLEKWPRITTLAALGICKAIEAELPLQPRIKWPNDIYLQDRKVSGLLAETVSTREGMRIVLGIGLNVNALDFPPELNATSLLRAVASPVLHEIDRNALGCRLLGALHAEFSRIDEDYTSAIAEVRERSWLIGRQIRCRVEGHPTHGRVLDLNEEGHLIIAMPDGTTATLTSAEEVRDASA</sequence>
<dbReference type="PROSITE" id="PS51733">
    <property type="entry name" value="BPL_LPL_CATALYTIC"/>
    <property type="match status" value="1"/>
</dbReference>
<dbReference type="InterPro" id="IPR045864">
    <property type="entry name" value="aa-tRNA-synth_II/BPL/LPL"/>
</dbReference>
<dbReference type="Pfam" id="PF03099">
    <property type="entry name" value="BPL_LplA_LipB"/>
    <property type="match status" value="1"/>
</dbReference>